<feature type="domain" description="Protein kinase" evidence="8">
    <location>
        <begin position="116"/>
        <end position="379"/>
    </location>
</feature>
<accession>A0AAV5UHM5</accession>
<dbReference type="GO" id="GO:0005524">
    <property type="term" value="F:ATP binding"/>
    <property type="evidence" value="ECO:0007669"/>
    <property type="project" value="UniProtKB-UniRule"/>
</dbReference>
<name>A0AAV5UHM5_9BILA</name>
<evidence type="ECO:0000256" key="6">
    <source>
        <dbReference type="PROSITE-ProRule" id="PRU10141"/>
    </source>
</evidence>
<feature type="binding site" evidence="6">
    <location>
        <position position="145"/>
    </location>
    <ligand>
        <name>ATP</name>
        <dbReference type="ChEBI" id="CHEBI:30616"/>
    </ligand>
</feature>
<evidence type="ECO:0000313" key="10">
    <source>
        <dbReference type="Proteomes" id="UP001432027"/>
    </source>
</evidence>
<sequence>MSVCAHGWNSDIYLMTREAFLIIHSDLTIDFLKSKYRVAGVHGGSVYVSGFLRKELYRKQFLNKFSLYKLSNFALQYIKQRQGERETEMIRNDFEEVGVTIGGQEVTQTKLYKEYKVFHPPLGRGGFGLVYKVMSMTDGVYYAVKMIIINRNNLARCEQEADTMKQLEHPGIVRYFSSWKDDIYSEQFEEQNNGQRAFYLQMELCTSSLSAWLSANQSDRDIETVKRWFKKIISAMKYVHDLNVIHRDLKPDNILLDENDDPKICDFGIAALNGENTTLRTEAGSFTYIAPEQDSDVPMYSWRVDIFALGLILLEMCLPIEGDKIQMFDSFREKNGQPVLSNSKKESPSADMCELICKLASYNKENRPNCEEILAHPALQYKYQHLFKTPIN</sequence>
<reference evidence="9" key="1">
    <citation type="submission" date="2023-10" db="EMBL/GenBank/DDBJ databases">
        <title>Genome assembly of Pristionchus species.</title>
        <authorList>
            <person name="Yoshida K."/>
            <person name="Sommer R.J."/>
        </authorList>
    </citation>
    <scope>NUCLEOTIDE SEQUENCE</scope>
    <source>
        <strain evidence="9">RS0144</strain>
    </source>
</reference>
<feature type="non-terminal residue" evidence="9">
    <location>
        <position position="392"/>
    </location>
</feature>
<evidence type="ECO:0000256" key="1">
    <source>
        <dbReference type="ARBA" id="ARBA00022679"/>
    </source>
</evidence>
<dbReference type="InterPro" id="IPR008271">
    <property type="entry name" value="Ser/Thr_kinase_AS"/>
</dbReference>
<keyword evidence="10" id="KW-1185">Reference proteome</keyword>
<evidence type="ECO:0000256" key="5">
    <source>
        <dbReference type="ARBA" id="ARBA00037982"/>
    </source>
</evidence>
<dbReference type="GO" id="GO:0005634">
    <property type="term" value="C:nucleus"/>
    <property type="evidence" value="ECO:0007669"/>
    <property type="project" value="TreeGrafter"/>
</dbReference>
<proteinExistence type="inferred from homology"/>
<dbReference type="PROSITE" id="PS00108">
    <property type="entry name" value="PROTEIN_KINASE_ST"/>
    <property type="match status" value="1"/>
</dbReference>
<dbReference type="SMART" id="SM00220">
    <property type="entry name" value="S_TKc"/>
    <property type="match status" value="1"/>
</dbReference>
<dbReference type="PANTHER" id="PTHR11042:SF91">
    <property type="entry name" value="EUKARYOTIC TRANSLATION INITIATION FACTOR 2-ALPHA KINASE"/>
    <property type="match status" value="1"/>
</dbReference>
<keyword evidence="1" id="KW-0808">Transferase</keyword>
<dbReference type="EMBL" id="BTSX01000006">
    <property type="protein sequence ID" value="GMT06545.1"/>
    <property type="molecule type" value="Genomic_DNA"/>
</dbReference>
<organism evidence="9 10">
    <name type="scientific">Pristionchus entomophagus</name>
    <dbReference type="NCBI Taxonomy" id="358040"/>
    <lineage>
        <taxon>Eukaryota</taxon>
        <taxon>Metazoa</taxon>
        <taxon>Ecdysozoa</taxon>
        <taxon>Nematoda</taxon>
        <taxon>Chromadorea</taxon>
        <taxon>Rhabditida</taxon>
        <taxon>Rhabditina</taxon>
        <taxon>Diplogasteromorpha</taxon>
        <taxon>Diplogasteroidea</taxon>
        <taxon>Neodiplogasteridae</taxon>
        <taxon>Pristionchus</taxon>
    </lineage>
</organism>
<protein>
    <recommendedName>
        <fullName evidence="8">Protein kinase domain-containing protein</fullName>
    </recommendedName>
</protein>
<dbReference type="InterPro" id="IPR017441">
    <property type="entry name" value="Protein_kinase_ATP_BS"/>
</dbReference>
<dbReference type="Pfam" id="PF00069">
    <property type="entry name" value="Pkinase"/>
    <property type="match status" value="1"/>
</dbReference>
<evidence type="ECO:0000259" key="8">
    <source>
        <dbReference type="PROSITE" id="PS50011"/>
    </source>
</evidence>
<dbReference type="InterPro" id="IPR011009">
    <property type="entry name" value="Kinase-like_dom_sf"/>
</dbReference>
<keyword evidence="4 6" id="KW-0067">ATP-binding</keyword>
<keyword evidence="2 6" id="KW-0547">Nucleotide-binding</keyword>
<dbReference type="GO" id="GO:0005737">
    <property type="term" value="C:cytoplasm"/>
    <property type="evidence" value="ECO:0007669"/>
    <property type="project" value="TreeGrafter"/>
</dbReference>
<dbReference type="Proteomes" id="UP001432027">
    <property type="component" value="Unassembled WGS sequence"/>
</dbReference>
<dbReference type="PROSITE" id="PS50011">
    <property type="entry name" value="PROTEIN_KINASE_DOM"/>
    <property type="match status" value="1"/>
</dbReference>
<keyword evidence="7" id="KW-0723">Serine/threonine-protein kinase</keyword>
<gene>
    <name evidence="9" type="ORF">PENTCL1PPCAC_28719</name>
</gene>
<evidence type="ECO:0000256" key="3">
    <source>
        <dbReference type="ARBA" id="ARBA00022777"/>
    </source>
</evidence>
<comment type="similarity">
    <text evidence="5">Belongs to the protein kinase superfamily. Ser/Thr protein kinase family. GCN2 subfamily.</text>
</comment>
<dbReference type="Gene3D" id="3.30.200.20">
    <property type="entry name" value="Phosphorylase Kinase, domain 1"/>
    <property type="match status" value="1"/>
</dbReference>
<evidence type="ECO:0000313" key="9">
    <source>
        <dbReference type="EMBL" id="GMT06545.1"/>
    </source>
</evidence>
<dbReference type="Gene3D" id="1.10.510.10">
    <property type="entry name" value="Transferase(Phosphotransferase) domain 1"/>
    <property type="match status" value="1"/>
</dbReference>
<dbReference type="InterPro" id="IPR050339">
    <property type="entry name" value="CC_SR_Kinase"/>
</dbReference>
<evidence type="ECO:0000256" key="4">
    <source>
        <dbReference type="ARBA" id="ARBA00022840"/>
    </source>
</evidence>
<evidence type="ECO:0000256" key="7">
    <source>
        <dbReference type="RuleBase" id="RU000304"/>
    </source>
</evidence>
<dbReference type="InterPro" id="IPR000719">
    <property type="entry name" value="Prot_kinase_dom"/>
</dbReference>
<dbReference type="SUPFAM" id="SSF56112">
    <property type="entry name" value="Protein kinase-like (PK-like)"/>
    <property type="match status" value="1"/>
</dbReference>
<dbReference type="AlphaFoldDB" id="A0AAV5UHM5"/>
<dbReference type="CDD" id="cd00180">
    <property type="entry name" value="PKc"/>
    <property type="match status" value="1"/>
</dbReference>
<dbReference type="PROSITE" id="PS00107">
    <property type="entry name" value="PROTEIN_KINASE_ATP"/>
    <property type="match status" value="1"/>
</dbReference>
<evidence type="ECO:0000256" key="2">
    <source>
        <dbReference type="ARBA" id="ARBA00022741"/>
    </source>
</evidence>
<dbReference type="GO" id="GO:0004694">
    <property type="term" value="F:eukaryotic translation initiation factor 2alpha kinase activity"/>
    <property type="evidence" value="ECO:0007669"/>
    <property type="project" value="TreeGrafter"/>
</dbReference>
<dbReference type="PANTHER" id="PTHR11042">
    <property type="entry name" value="EUKARYOTIC TRANSLATION INITIATION FACTOR 2-ALPHA KINASE EIF2-ALPHA KINASE -RELATED"/>
    <property type="match status" value="1"/>
</dbReference>
<comment type="caution">
    <text evidence="9">The sequence shown here is derived from an EMBL/GenBank/DDBJ whole genome shotgun (WGS) entry which is preliminary data.</text>
</comment>
<keyword evidence="3" id="KW-0418">Kinase</keyword>